<evidence type="ECO:0000313" key="2">
    <source>
        <dbReference type="EMBL" id="KZT00837.1"/>
    </source>
</evidence>
<feature type="region of interest" description="Disordered" evidence="1">
    <location>
        <begin position="129"/>
        <end position="173"/>
    </location>
</feature>
<evidence type="ECO:0000313" key="3">
    <source>
        <dbReference type="Proteomes" id="UP000076871"/>
    </source>
</evidence>
<organism evidence="2 3">
    <name type="scientific">Laetiporus sulphureus 93-53</name>
    <dbReference type="NCBI Taxonomy" id="1314785"/>
    <lineage>
        <taxon>Eukaryota</taxon>
        <taxon>Fungi</taxon>
        <taxon>Dikarya</taxon>
        <taxon>Basidiomycota</taxon>
        <taxon>Agaricomycotina</taxon>
        <taxon>Agaricomycetes</taxon>
        <taxon>Polyporales</taxon>
        <taxon>Laetiporus</taxon>
    </lineage>
</organism>
<dbReference type="RefSeq" id="XP_040758577.1">
    <property type="nucleotide sequence ID" value="XM_040913418.1"/>
</dbReference>
<evidence type="ECO:0000256" key="1">
    <source>
        <dbReference type="SAM" id="MobiDB-lite"/>
    </source>
</evidence>
<proteinExistence type="predicted"/>
<feature type="compositionally biased region" description="Acidic residues" evidence="1">
    <location>
        <begin position="129"/>
        <end position="140"/>
    </location>
</feature>
<gene>
    <name evidence="2" type="ORF">LAESUDRAFT_764291</name>
</gene>
<feature type="region of interest" description="Disordered" evidence="1">
    <location>
        <begin position="60"/>
        <end position="80"/>
    </location>
</feature>
<feature type="compositionally biased region" description="Basic and acidic residues" evidence="1">
    <location>
        <begin position="66"/>
        <end position="77"/>
    </location>
</feature>
<accession>A0A165BDX5</accession>
<dbReference type="GeneID" id="63830446"/>
<dbReference type="Proteomes" id="UP000076871">
    <property type="component" value="Unassembled WGS sequence"/>
</dbReference>
<dbReference type="InParanoid" id="A0A165BDX5"/>
<protein>
    <submittedName>
        <fullName evidence="2">Uncharacterized protein</fullName>
    </submittedName>
</protein>
<reference evidence="2 3" key="1">
    <citation type="journal article" date="2016" name="Mol. Biol. Evol.">
        <title>Comparative Genomics of Early-Diverging Mushroom-Forming Fungi Provides Insights into the Origins of Lignocellulose Decay Capabilities.</title>
        <authorList>
            <person name="Nagy L.G."/>
            <person name="Riley R."/>
            <person name="Tritt A."/>
            <person name="Adam C."/>
            <person name="Daum C."/>
            <person name="Floudas D."/>
            <person name="Sun H."/>
            <person name="Yadav J.S."/>
            <person name="Pangilinan J."/>
            <person name="Larsson K.H."/>
            <person name="Matsuura K."/>
            <person name="Barry K."/>
            <person name="Labutti K."/>
            <person name="Kuo R."/>
            <person name="Ohm R.A."/>
            <person name="Bhattacharya S.S."/>
            <person name="Shirouzu T."/>
            <person name="Yoshinaga Y."/>
            <person name="Martin F.M."/>
            <person name="Grigoriev I.V."/>
            <person name="Hibbett D.S."/>
        </authorList>
    </citation>
    <scope>NUCLEOTIDE SEQUENCE [LARGE SCALE GENOMIC DNA]</scope>
    <source>
        <strain evidence="2 3">93-53</strain>
    </source>
</reference>
<keyword evidence="3" id="KW-1185">Reference proteome</keyword>
<dbReference type="AlphaFoldDB" id="A0A165BDX5"/>
<dbReference type="EMBL" id="KV427676">
    <property type="protein sequence ID" value="KZT00837.1"/>
    <property type="molecule type" value="Genomic_DNA"/>
</dbReference>
<name>A0A165BDX5_9APHY</name>
<sequence>MVLDFYIGVLIVNDIFLEAINYFLDQVGSHNMVEDDNHEDKIHLEEQCMKKVKKSLLDQDMSNDMNWERESGNKDSNNDQEDIEMVQLPDQGEDMEVTQLLWNHVIEDIKASLSTERLEELRKEVFEDEELLDMSDDEDVEHAPSKFDNQNVEDAPSKSDNQDVEDAAAKFNN</sequence>